<comment type="caution">
    <text evidence="2">The sequence shown here is derived from an EMBL/GenBank/DDBJ whole genome shotgun (WGS) entry which is preliminary data.</text>
</comment>
<protein>
    <submittedName>
        <fullName evidence="2">Condensation domain-containing protein</fullName>
    </submittedName>
</protein>
<dbReference type="InterPro" id="IPR023213">
    <property type="entry name" value="CAT-like_dom_sf"/>
</dbReference>
<evidence type="ECO:0000259" key="1">
    <source>
        <dbReference type="Pfam" id="PF00668"/>
    </source>
</evidence>
<dbReference type="Gene3D" id="3.30.559.10">
    <property type="entry name" value="Chloramphenicol acetyltransferase-like domain"/>
    <property type="match status" value="1"/>
</dbReference>
<gene>
    <name evidence="2" type="ORF">FB471_1822</name>
</gene>
<dbReference type="InterPro" id="IPR001242">
    <property type="entry name" value="Condensation_dom"/>
</dbReference>
<dbReference type="OrthoDB" id="9789603at2"/>
<dbReference type="GO" id="GO:0003824">
    <property type="term" value="F:catalytic activity"/>
    <property type="evidence" value="ECO:0007669"/>
    <property type="project" value="InterPro"/>
</dbReference>
<sequence length="450" mass="49600">MRVTTIEHYTPEPGEVIEWSATPATRAAVTTAARSPIPPSFNQRFHFETARRRDPGPGTWLALAFDLPGRVDPAVLHDVFEYWLRRHETLRSGFHARTGEIERFVLPPERVALDREHLGEFPTADGLRAHLRGRLDAVCRPTRDWPSSLLAAILRPDRSTVFCGFDHRDVDGYSLAIAVHELQELYRPGSAELPEPGSFLDFCAAEQADPVPDPEHEVVRAWDEFLAACGGTPPAFPLELGVEPGQPVAQAADCRPLLDAGGAAEFERACRALGGSMFTGVLTATGLAARRLGAGGVVRLLTPMHTRTDPRWENAIGWLTTVAPMALDVRSGRFSSALPLVHREFREALDLGRVRAPLVLAALGPRFRRGSDDVFMVSYTDYRRFPGSARHVEANAQHISNVTVADDAQFWVSRTHEGLFLRSRYPGTDLATRQVTAFTDTLARLLAVPG</sequence>
<proteinExistence type="predicted"/>
<reference evidence="2 3" key="1">
    <citation type="submission" date="2019-06" db="EMBL/GenBank/DDBJ databases">
        <title>Sequencing the genomes of 1000 actinobacteria strains.</title>
        <authorList>
            <person name="Klenk H.-P."/>
        </authorList>
    </citation>
    <scope>NUCLEOTIDE SEQUENCE [LARGE SCALE GENOMIC DNA]</scope>
    <source>
        <strain evidence="2 3">DSM 45679</strain>
    </source>
</reference>
<accession>A0A542DGA1</accession>
<feature type="domain" description="Condensation" evidence="1">
    <location>
        <begin position="62"/>
        <end position="351"/>
    </location>
</feature>
<name>A0A542DGA1_AMYCI</name>
<dbReference type="SUPFAM" id="SSF52777">
    <property type="entry name" value="CoA-dependent acyltransferases"/>
    <property type="match status" value="2"/>
</dbReference>
<dbReference type="RefSeq" id="WP_141996878.1">
    <property type="nucleotide sequence ID" value="NZ_VFML01000001.1"/>
</dbReference>
<evidence type="ECO:0000313" key="2">
    <source>
        <dbReference type="EMBL" id="TQJ02105.1"/>
    </source>
</evidence>
<dbReference type="AlphaFoldDB" id="A0A542DGA1"/>
<dbReference type="EMBL" id="VFML01000001">
    <property type="protein sequence ID" value="TQJ02105.1"/>
    <property type="molecule type" value="Genomic_DNA"/>
</dbReference>
<evidence type="ECO:0000313" key="3">
    <source>
        <dbReference type="Proteomes" id="UP000320876"/>
    </source>
</evidence>
<dbReference type="Pfam" id="PF00668">
    <property type="entry name" value="Condensation"/>
    <property type="match status" value="1"/>
</dbReference>
<dbReference type="Gene3D" id="3.30.559.30">
    <property type="entry name" value="Nonribosomal peptide synthetase, condensation domain"/>
    <property type="match status" value="1"/>
</dbReference>
<organism evidence="2 3">
    <name type="scientific">Amycolatopsis cihanbeyliensis</name>
    <dbReference type="NCBI Taxonomy" id="1128664"/>
    <lineage>
        <taxon>Bacteria</taxon>
        <taxon>Bacillati</taxon>
        <taxon>Actinomycetota</taxon>
        <taxon>Actinomycetes</taxon>
        <taxon>Pseudonocardiales</taxon>
        <taxon>Pseudonocardiaceae</taxon>
        <taxon>Amycolatopsis</taxon>
    </lineage>
</organism>
<keyword evidence="3" id="KW-1185">Reference proteome</keyword>
<dbReference type="Proteomes" id="UP000320876">
    <property type="component" value="Unassembled WGS sequence"/>
</dbReference>
<dbReference type="GO" id="GO:0008610">
    <property type="term" value="P:lipid biosynthetic process"/>
    <property type="evidence" value="ECO:0007669"/>
    <property type="project" value="UniProtKB-ARBA"/>
</dbReference>